<comment type="caution">
    <text evidence="1">The sequence shown here is derived from an EMBL/GenBank/DDBJ whole genome shotgun (WGS) entry which is preliminary data.</text>
</comment>
<protein>
    <submittedName>
        <fullName evidence="1">Uncharacterized protein</fullName>
    </submittedName>
</protein>
<dbReference type="AlphaFoldDB" id="A0A645B7X0"/>
<evidence type="ECO:0000313" key="1">
    <source>
        <dbReference type="EMBL" id="MPM60701.1"/>
    </source>
</evidence>
<name>A0A645B7X0_9ZZZZ</name>
<gene>
    <name evidence="1" type="ORF">SDC9_107553</name>
</gene>
<reference evidence="1" key="1">
    <citation type="submission" date="2019-08" db="EMBL/GenBank/DDBJ databases">
        <authorList>
            <person name="Kucharzyk K."/>
            <person name="Murdoch R.W."/>
            <person name="Higgins S."/>
            <person name="Loffler F."/>
        </authorList>
    </citation>
    <scope>NUCLEOTIDE SEQUENCE</scope>
</reference>
<accession>A0A645B7X0</accession>
<dbReference type="EMBL" id="VSSQ01017934">
    <property type="protein sequence ID" value="MPM60701.1"/>
    <property type="molecule type" value="Genomic_DNA"/>
</dbReference>
<sequence length="198" mass="22348">MNPSVSKTDECRNRASEIHQRMHFERTSTMMESGPRAKFETQFDGTAVKGINHLVKIDTKLLVGIKFLCLTYQNLSKVLINMPILLLISFCKRGPGHCLEPRSVEVLSAEVEGCFNVSQAGTVGELGKAHHHKLITAFELYRVSVALVVVNTFLKLIFINKRHNLCKDCFSFIHSLQNVAQMPIHKTMISNRKIILSL</sequence>
<organism evidence="1">
    <name type="scientific">bioreactor metagenome</name>
    <dbReference type="NCBI Taxonomy" id="1076179"/>
    <lineage>
        <taxon>unclassified sequences</taxon>
        <taxon>metagenomes</taxon>
        <taxon>ecological metagenomes</taxon>
    </lineage>
</organism>
<proteinExistence type="predicted"/>